<feature type="compositionally biased region" description="Polar residues" evidence="4">
    <location>
        <begin position="57"/>
        <end position="67"/>
    </location>
</feature>
<evidence type="ECO:0000259" key="5">
    <source>
        <dbReference type="Pfam" id="PF03115"/>
    </source>
</evidence>
<comment type="subcellular location">
    <subcellularLocation>
        <location evidence="1">Virion</location>
    </subcellularLocation>
</comment>
<keyword evidence="2" id="KW-0167">Capsid protein</keyword>
<accession>A0A2P1GNH1</accession>
<organism evidence="6">
    <name type="scientific">Yili teratoscincus roborowskii astrovirus</name>
    <dbReference type="NCBI Taxonomy" id="2116119"/>
    <lineage>
        <taxon>Viruses</taxon>
        <taxon>Riboviria</taxon>
        <taxon>Orthornavirae</taxon>
        <taxon>Pisuviricota</taxon>
        <taxon>Stelpaviricetes</taxon>
        <taxon>Stellavirales</taxon>
        <taxon>Astroviridae</taxon>
    </lineage>
</organism>
<feature type="compositionally biased region" description="Basic residues" evidence="4">
    <location>
        <begin position="72"/>
        <end position="91"/>
    </location>
</feature>
<reference evidence="6" key="1">
    <citation type="journal article" date="2018" name="Nature">
        <title>The evolutionary history of vertebrate RNA viruses.</title>
        <authorList>
            <person name="Shi M."/>
            <person name="Lin X.D."/>
            <person name="Chen X."/>
            <person name="Tian J.H."/>
            <person name="Chen L.J."/>
            <person name="Li K."/>
            <person name="Wang W."/>
            <person name="Eden J.S."/>
            <person name="Shen J.J."/>
            <person name="Liu L."/>
            <person name="Holmes E.C."/>
            <person name="Zhang Y.Z."/>
        </authorList>
    </citation>
    <scope>NUCLEOTIDE SEQUENCE</scope>
    <source>
        <strain evidence="6">LPWC210211</strain>
    </source>
</reference>
<feature type="region of interest" description="Disordered" evidence="4">
    <location>
        <begin position="1"/>
        <end position="104"/>
    </location>
</feature>
<dbReference type="InterPro" id="IPR004337">
    <property type="entry name" value="Astro_capsid_N"/>
</dbReference>
<protein>
    <submittedName>
        <fullName evidence="6">Capsid protein</fullName>
    </submittedName>
</protein>
<evidence type="ECO:0000256" key="2">
    <source>
        <dbReference type="ARBA" id="ARBA00022561"/>
    </source>
</evidence>
<dbReference type="EMBL" id="MG599907">
    <property type="protein sequence ID" value="AVM87510.1"/>
    <property type="molecule type" value="Genomic_RNA"/>
</dbReference>
<feature type="compositionally biased region" description="Basic residues" evidence="4">
    <location>
        <begin position="15"/>
        <end position="31"/>
    </location>
</feature>
<dbReference type="GO" id="GO:0019028">
    <property type="term" value="C:viral capsid"/>
    <property type="evidence" value="ECO:0007669"/>
    <property type="project" value="UniProtKB-KW"/>
</dbReference>
<dbReference type="Gene3D" id="2.60.120.20">
    <property type="match status" value="1"/>
</dbReference>
<feature type="domain" description="Astrovirus capsid protein inner core" evidence="5">
    <location>
        <begin position="69"/>
        <end position="314"/>
    </location>
</feature>
<proteinExistence type="predicted"/>
<evidence type="ECO:0000256" key="1">
    <source>
        <dbReference type="ARBA" id="ARBA00004328"/>
    </source>
</evidence>
<sequence length="769" mass="84529">MAEHTTVTVMEPKPQRTRGRSRSRSRGRSRTRATANSGVRERNGTPTPKPILKNPTVVASVTTTGDNSGARGRSRSRGRGRGRRRRSRSQPRARPFQATGWQTREERQIRAIKQKIDGPKVDSIMSLVLTLGVVNGNTSEQELQTVFHRPLNPILLKEDDDQNAITPLTDRAKDYALWKVQSLHVRSMPLVNATNVTGTFMIQSIDQDGQAAKPQSIDNILARPNSEIQLGLRNEWIVRPRLLEGPRQGWWYVNTNETSTESLGPYLDCALYGRTYDLLTFNQAPAPPAPVVPLSPYGGPLWVIQLRVTYAFANWEPKPALGLLEETKVDSENASLTTDTENQLVLQLSTPPTEILDFFQRFDTHLNAPHYRARQVGGMAATTGVGQTLWQVASEAAQAVSAVLPGPWGWLLKGGFYVLRRIFSSTNAGLSFFIYPSVHDAQMNNPAINPTPISTPIKFSSGTTRIMQLNNPNVQSATTVVVDGSGGGTFQYSYPITSKDVTMSDPLEGTPWHSSSGHWVMYLEPKTPVATYGYNNTTQLDTPNTILFVCYSDTGAGSITAVPGHAPDRAGGWVVLADSAMMKTGSNPAVLGTLLALNNSLNKQEASVHQWGGFVRAAPTTAPNLPLRWMLQSSVEANWIPPALRSLQTWSNVWACVVTLPTLNKAELTWPNFGLDFMIVVDATNYIWWLLGGCPNWTTTPIFPPLSNVGFGPLEEAQTLEDQVQSLLQRIAALEMSGRAPSVEPCSDPEDPDFWQVLSPAQVFGVTRP</sequence>
<evidence type="ECO:0000256" key="3">
    <source>
        <dbReference type="ARBA" id="ARBA00022844"/>
    </source>
</evidence>
<keyword evidence="3" id="KW-0946">Virion</keyword>
<dbReference type="InterPro" id="IPR029053">
    <property type="entry name" value="Viral_coat"/>
</dbReference>
<evidence type="ECO:0000256" key="4">
    <source>
        <dbReference type="SAM" id="MobiDB-lite"/>
    </source>
</evidence>
<dbReference type="Pfam" id="PF03115">
    <property type="entry name" value="Astro_capsid_N"/>
    <property type="match status" value="1"/>
</dbReference>
<evidence type="ECO:0000313" key="6">
    <source>
        <dbReference type="EMBL" id="AVM87510.1"/>
    </source>
</evidence>
<name>A0A2P1GNH1_9VIRU</name>